<gene>
    <name evidence="1" type="ordered locus">azo3655</name>
</gene>
<dbReference type="HOGENOM" id="CLU_168045_0_0_4"/>
<evidence type="ECO:0000313" key="2">
    <source>
        <dbReference type="Proteomes" id="UP000002588"/>
    </source>
</evidence>
<accession>A1KBR5</accession>
<dbReference type="eggNOG" id="ENOG5032WJH">
    <property type="taxonomic scope" value="Bacteria"/>
</dbReference>
<evidence type="ECO:0000313" key="1">
    <source>
        <dbReference type="EMBL" id="CAL96271.1"/>
    </source>
</evidence>
<protein>
    <submittedName>
        <fullName evidence="1">Uncharacterized protein</fullName>
    </submittedName>
</protein>
<name>A1KBR5_AZOSB</name>
<dbReference type="EMBL" id="AM406670">
    <property type="protein sequence ID" value="CAL96271.1"/>
    <property type="molecule type" value="Genomic_DNA"/>
</dbReference>
<proteinExistence type="predicted"/>
<dbReference type="OrthoDB" id="9156933at2"/>
<dbReference type="Proteomes" id="UP000002588">
    <property type="component" value="Chromosome"/>
</dbReference>
<organism evidence="1 2">
    <name type="scientific">Azoarcus sp. (strain BH72)</name>
    <dbReference type="NCBI Taxonomy" id="418699"/>
    <lineage>
        <taxon>Bacteria</taxon>
        <taxon>Pseudomonadati</taxon>
        <taxon>Pseudomonadota</taxon>
        <taxon>Betaproteobacteria</taxon>
        <taxon>Rhodocyclales</taxon>
        <taxon>Zoogloeaceae</taxon>
        <taxon>Azoarcus</taxon>
    </lineage>
</organism>
<dbReference type="RefSeq" id="WP_011767377.1">
    <property type="nucleotide sequence ID" value="NC_008702.1"/>
</dbReference>
<dbReference type="AlphaFoldDB" id="A1KBR5"/>
<dbReference type="KEGG" id="azo:azo3655"/>
<sequence length="115" mass="12898">MSGFGHYARDAIELEREIVKRGILLDVDWEDHAALRTMAHEALTCTPECNLQMLRDPDPKRRARAELYALASLMLEVMRQSAEIGVHTHGGPAWKAFGRALIEEAERLGPRPPPA</sequence>
<reference evidence="1 2" key="1">
    <citation type="journal article" date="2006" name="Nat. Biotechnol.">
        <title>Complete genome of the mutualistic, N2-fixing grass endophyte Azoarcus sp. strain BH72.</title>
        <authorList>
            <person name="Krause A."/>
            <person name="Ramakumar A."/>
            <person name="Bartels D."/>
            <person name="Battistoni F."/>
            <person name="Bekel T."/>
            <person name="Boch J."/>
            <person name="Boehm M."/>
            <person name="Friedrich F."/>
            <person name="Hurek T."/>
            <person name="Krause L."/>
            <person name="Linke B."/>
            <person name="McHardy A.C."/>
            <person name="Sarkar A."/>
            <person name="Schneiker S."/>
            <person name="Syed A.A."/>
            <person name="Thauer R."/>
            <person name="Vorhoelter F.-J."/>
            <person name="Weidner S."/>
            <person name="Puehler A."/>
            <person name="Reinhold-Hurek B."/>
            <person name="Kaiser O."/>
            <person name="Goesmann A."/>
        </authorList>
    </citation>
    <scope>NUCLEOTIDE SEQUENCE [LARGE SCALE GENOMIC DNA]</scope>
    <source>
        <strain evidence="1 2">BH72</strain>
    </source>
</reference>
<dbReference type="KEGG" id="aoa:dqs_3800"/>
<keyword evidence="2" id="KW-1185">Reference proteome</keyword>